<name>A0ABM9ED46_9HYPH</name>
<evidence type="ECO:0008006" key="3">
    <source>
        <dbReference type="Google" id="ProtNLM"/>
    </source>
</evidence>
<gene>
    <name evidence="1" type="ORF">MES4922_60153</name>
</gene>
<comment type="caution">
    <text evidence="1">The sequence shown here is derived from an EMBL/GenBank/DDBJ whole genome shotgun (WGS) entry which is preliminary data.</text>
</comment>
<reference evidence="1" key="1">
    <citation type="submission" date="2022-03" db="EMBL/GenBank/DDBJ databases">
        <authorList>
            <person name="Brunel B."/>
        </authorList>
    </citation>
    <scope>NUCLEOTIDE SEQUENCE</scope>
    <source>
        <strain evidence="1">STM4922sample</strain>
    </source>
</reference>
<protein>
    <recommendedName>
        <fullName evidence="3">Propionyl-coenzyme A carboxylase alpha polypeptide</fullName>
    </recommendedName>
</protein>
<sequence length="61" mass="6758">MLPLLPSPLVGEGGLARSAKTEEGCWTECRVLAKLEHPSSVAFGDTFSHKGRRWRRARPNP</sequence>
<evidence type="ECO:0000313" key="2">
    <source>
        <dbReference type="Proteomes" id="UP001152604"/>
    </source>
</evidence>
<evidence type="ECO:0000313" key="1">
    <source>
        <dbReference type="EMBL" id="CAH2407213.1"/>
    </source>
</evidence>
<keyword evidence="2" id="KW-1185">Reference proteome</keyword>
<dbReference type="Proteomes" id="UP001152604">
    <property type="component" value="Unassembled WGS sequence"/>
</dbReference>
<proteinExistence type="predicted"/>
<organism evidence="1 2">
    <name type="scientific">Mesorhizobium ventifaucium</name>
    <dbReference type="NCBI Taxonomy" id="666020"/>
    <lineage>
        <taxon>Bacteria</taxon>
        <taxon>Pseudomonadati</taxon>
        <taxon>Pseudomonadota</taxon>
        <taxon>Alphaproteobacteria</taxon>
        <taxon>Hyphomicrobiales</taxon>
        <taxon>Phyllobacteriaceae</taxon>
        <taxon>Mesorhizobium</taxon>
    </lineage>
</organism>
<dbReference type="EMBL" id="CAKXZS010000056">
    <property type="protein sequence ID" value="CAH2407213.1"/>
    <property type="molecule type" value="Genomic_DNA"/>
</dbReference>
<accession>A0ABM9ED46</accession>